<evidence type="ECO:0000313" key="7">
    <source>
        <dbReference type="EMBL" id="TQV78175.1"/>
    </source>
</evidence>
<dbReference type="GO" id="GO:0009279">
    <property type="term" value="C:cell outer membrane"/>
    <property type="evidence" value="ECO:0007669"/>
    <property type="project" value="UniProtKB-SubCell"/>
</dbReference>
<dbReference type="NCBIfam" id="TIGR01782">
    <property type="entry name" value="TonB-Xanth-Caul"/>
    <property type="match status" value="1"/>
</dbReference>
<comment type="caution">
    <text evidence="7">The sequence shown here is derived from an EMBL/GenBank/DDBJ whole genome shotgun (WGS) entry which is preliminary data.</text>
</comment>
<accession>A0A545TLQ2</accession>
<dbReference type="AlphaFoldDB" id="A0A545TLQ2"/>
<evidence type="ECO:0000259" key="6">
    <source>
        <dbReference type="Pfam" id="PF07715"/>
    </source>
</evidence>
<sequence length="1053" mass="113123">MIIRKSSPPTVGTGIQLKRTAISVAVAASLSGAVHSQPGDADSIEEVVVTGYRKSLEDAMNYKRNNYGVVDAINAEDIGKFPNTNLAEALQRIPGVSINRVNGEGSQITVRGFGPDFNQVTLNGRSLPTADVPVVGGGTDGQGTSGAGRAFDFSNLAADGIQTLEVYKTGRANVASGGIGATINVVTRRPLDNPGLQAAISAKAIADTSVDRGDSVTPEIGGNFSWTNEDETFGIGLVGSFTERDSAAASATSANWNVVTFADFQDFITPDTVLTNAPTDPEALVALPRDSRYHFSEFTGERMNGQLVVQFAPSDRLRMTADYTFAENEAEEERYDVSNWFNRPFTEVVFDDSPVQSTIFLRENADNKGAAMQQTLRATKDELDSFGFNVEFDLADNLTLTFDAHSSEATVKPNAPGGYSRINVGLDMKYAPVDGTLSQAVDYSGDIPIQIIELISTSGNSSLDSAALAALAVDTARAASQVANLRTITQENEIDQFDIRADWELDANSNLTVGANYRSQTNVTDNTAYRQILGNWGAENPGDVEALAGAGILEEFCVSCRFEDFTIGGASLDGNTRNSVVYGVRGNAADIFEALSPAYAAGYNGADPRPLDVTNSDFDEIEEDVLALYVQFSHEFQIAGRNAHLHIGMRYEDTEVSSSTSSLPTARIDWQGNNDFATFASTSAAGLKADTAYDHFLPSVDFELDVTEDVKVRASYSKTIARPRYDNLFASGTVRAPNGPTALAGNLATAEQGNPGLLPLESDNVDVSVEWYFDESSYVSIGLFDKSVRNFVGRETVSESLFGLRDVSSGAEGTRSGAALDLLDAVGADLNEDNLFAATVYIDTLDSIAAAQAEFVANQGADGNILPAVYEQLELDADLSPNADDPLFAIAVNRPLNNRDASIDGVEIQGQHFFGDTGFGITASYTVVNGDVGFNVAGAPDTSQFALTGLSDTANVTLIYEKYGISARLAYNWRDEFLSNTNDDSGFNNPIFVEEYGQVDLSIGYEITDQLSVSFAGINLNEESSRNFARSRTDMQFLRENAARYYLGLRYKF</sequence>
<dbReference type="PANTHER" id="PTHR40980:SF3">
    <property type="entry name" value="TONB-DEPENDENT RECEPTOR-LIKE BETA-BARREL DOMAIN-CONTAINING PROTEIN"/>
    <property type="match status" value="1"/>
</dbReference>
<dbReference type="EMBL" id="VHSG01000013">
    <property type="protein sequence ID" value="TQV78175.1"/>
    <property type="molecule type" value="Genomic_DNA"/>
</dbReference>
<keyword evidence="7" id="KW-0675">Receptor</keyword>
<dbReference type="OrthoDB" id="8727862at2"/>
<keyword evidence="3" id="KW-0998">Cell outer membrane</keyword>
<dbReference type="SUPFAM" id="SSF56935">
    <property type="entry name" value="Porins"/>
    <property type="match status" value="1"/>
</dbReference>
<dbReference type="InterPro" id="IPR012910">
    <property type="entry name" value="Plug_dom"/>
</dbReference>
<keyword evidence="4" id="KW-0798">TonB box</keyword>
<comment type="similarity">
    <text evidence="4">Belongs to the TonB-dependent receptor family.</text>
</comment>
<evidence type="ECO:0000259" key="5">
    <source>
        <dbReference type="Pfam" id="PF00593"/>
    </source>
</evidence>
<dbReference type="Pfam" id="PF07715">
    <property type="entry name" value="Plug"/>
    <property type="match status" value="1"/>
</dbReference>
<protein>
    <submittedName>
        <fullName evidence="7">TonB-dependent receptor</fullName>
    </submittedName>
</protein>
<evidence type="ECO:0000256" key="3">
    <source>
        <dbReference type="ARBA" id="ARBA00023237"/>
    </source>
</evidence>
<dbReference type="Gene3D" id="2.40.170.20">
    <property type="entry name" value="TonB-dependent receptor, beta-barrel domain"/>
    <property type="match status" value="1"/>
</dbReference>
<keyword evidence="2 4" id="KW-0472">Membrane</keyword>
<reference evidence="7 8" key="1">
    <citation type="submission" date="2019-06" db="EMBL/GenBank/DDBJ databases">
        <title>Whole genome sequence for Cellvibrionaceae sp. R142.</title>
        <authorList>
            <person name="Wang G."/>
        </authorList>
    </citation>
    <scope>NUCLEOTIDE SEQUENCE [LARGE SCALE GENOMIC DNA]</scope>
    <source>
        <strain evidence="7 8">R142</strain>
    </source>
</reference>
<keyword evidence="8" id="KW-1185">Reference proteome</keyword>
<dbReference type="RefSeq" id="WP_142904955.1">
    <property type="nucleotide sequence ID" value="NZ_ML660094.1"/>
</dbReference>
<name>A0A545TLQ2_9GAMM</name>
<dbReference type="InterPro" id="IPR037066">
    <property type="entry name" value="Plug_dom_sf"/>
</dbReference>
<dbReference type="Proteomes" id="UP000319732">
    <property type="component" value="Unassembled WGS sequence"/>
</dbReference>
<evidence type="ECO:0000313" key="8">
    <source>
        <dbReference type="Proteomes" id="UP000319732"/>
    </source>
</evidence>
<organism evidence="7 8">
    <name type="scientific">Exilibacterium tricleocarpae</name>
    <dbReference type="NCBI Taxonomy" id="2591008"/>
    <lineage>
        <taxon>Bacteria</taxon>
        <taxon>Pseudomonadati</taxon>
        <taxon>Pseudomonadota</taxon>
        <taxon>Gammaproteobacteria</taxon>
        <taxon>Cellvibrionales</taxon>
        <taxon>Cellvibrionaceae</taxon>
        <taxon>Exilibacterium</taxon>
    </lineage>
</organism>
<dbReference type="InterPro" id="IPR036942">
    <property type="entry name" value="Beta-barrel_TonB_sf"/>
</dbReference>
<dbReference type="PANTHER" id="PTHR40980">
    <property type="entry name" value="PLUG DOMAIN-CONTAINING PROTEIN"/>
    <property type="match status" value="1"/>
</dbReference>
<evidence type="ECO:0000256" key="2">
    <source>
        <dbReference type="ARBA" id="ARBA00023136"/>
    </source>
</evidence>
<dbReference type="InterPro" id="IPR000531">
    <property type="entry name" value="Beta-barrel_TonB"/>
</dbReference>
<feature type="domain" description="TonB-dependent receptor-like beta-barrel" evidence="5">
    <location>
        <begin position="484"/>
        <end position="1020"/>
    </location>
</feature>
<proteinExistence type="inferred from homology"/>
<dbReference type="Gene3D" id="2.170.130.10">
    <property type="entry name" value="TonB-dependent receptor, plug domain"/>
    <property type="match status" value="1"/>
</dbReference>
<dbReference type="Pfam" id="PF00593">
    <property type="entry name" value="TonB_dep_Rec_b-barrel"/>
    <property type="match status" value="1"/>
</dbReference>
<dbReference type="InterPro" id="IPR010104">
    <property type="entry name" value="TonB_rcpt_bac"/>
</dbReference>
<evidence type="ECO:0000256" key="1">
    <source>
        <dbReference type="ARBA" id="ARBA00004442"/>
    </source>
</evidence>
<comment type="subcellular location">
    <subcellularLocation>
        <location evidence="1 4">Cell outer membrane</location>
    </subcellularLocation>
</comment>
<feature type="domain" description="TonB-dependent receptor plug" evidence="6">
    <location>
        <begin position="66"/>
        <end position="180"/>
    </location>
</feature>
<gene>
    <name evidence="7" type="ORF">FKG94_13980</name>
</gene>
<evidence type="ECO:0000256" key="4">
    <source>
        <dbReference type="RuleBase" id="RU003357"/>
    </source>
</evidence>